<dbReference type="PANTHER" id="PTHR33428">
    <property type="entry name" value="CHLOROPHYLLASE-2, CHLOROPLASTIC"/>
    <property type="match status" value="1"/>
</dbReference>
<evidence type="ECO:0000313" key="1">
    <source>
        <dbReference type="EMBL" id="KAK9413153.1"/>
    </source>
</evidence>
<protein>
    <submittedName>
        <fullName evidence="1">Uncharacterized protein</fullName>
    </submittedName>
</protein>
<reference evidence="1 2" key="1">
    <citation type="journal article" date="2024" name="J. Plant Pathol.">
        <title>Sequence and assembly of the genome of Seiridium unicorne, isolate CBS 538.82, causal agent of cypress canker disease.</title>
        <authorList>
            <person name="Scali E."/>
            <person name="Rocca G.D."/>
            <person name="Danti R."/>
            <person name="Garbelotto M."/>
            <person name="Barberini S."/>
            <person name="Baroncelli R."/>
            <person name="Emiliani G."/>
        </authorList>
    </citation>
    <scope>NUCLEOTIDE SEQUENCE [LARGE SCALE GENOMIC DNA]</scope>
    <source>
        <strain evidence="1 2">BM-138-508</strain>
    </source>
</reference>
<evidence type="ECO:0000313" key="2">
    <source>
        <dbReference type="Proteomes" id="UP001408356"/>
    </source>
</evidence>
<dbReference type="EMBL" id="JARVKF010000442">
    <property type="protein sequence ID" value="KAK9413153.1"/>
    <property type="molecule type" value="Genomic_DNA"/>
</dbReference>
<accession>A0ABR2UEU8</accession>
<dbReference type="Gene3D" id="3.40.50.1820">
    <property type="entry name" value="alpha/beta hydrolase"/>
    <property type="match status" value="1"/>
</dbReference>
<comment type="caution">
    <text evidence="1">The sequence shown here is derived from an EMBL/GenBank/DDBJ whole genome shotgun (WGS) entry which is preliminary data.</text>
</comment>
<dbReference type="SUPFAM" id="SSF53474">
    <property type="entry name" value="alpha/beta-Hydrolases"/>
    <property type="match status" value="1"/>
</dbReference>
<name>A0ABR2UEU8_9PEZI</name>
<gene>
    <name evidence="1" type="ORF">SUNI508_12038</name>
</gene>
<organism evidence="1 2">
    <name type="scientific">Seiridium unicorne</name>
    <dbReference type="NCBI Taxonomy" id="138068"/>
    <lineage>
        <taxon>Eukaryota</taxon>
        <taxon>Fungi</taxon>
        <taxon>Dikarya</taxon>
        <taxon>Ascomycota</taxon>
        <taxon>Pezizomycotina</taxon>
        <taxon>Sordariomycetes</taxon>
        <taxon>Xylariomycetidae</taxon>
        <taxon>Amphisphaeriales</taxon>
        <taxon>Sporocadaceae</taxon>
        <taxon>Seiridium</taxon>
    </lineage>
</organism>
<dbReference type="InterPro" id="IPR029058">
    <property type="entry name" value="AB_hydrolase_fold"/>
</dbReference>
<dbReference type="PANTHER" id="PTHR33428:SF14">
    <property type="entry name" value="CARBOXYLESTERASE TYPE B DOMAIN-CONTAINING PROTEIN"/>
    <property type="match status" value="1"/>
</dbReference>
<dbReference type="Proteomes" id="UP001408356">
    <property type="component" value="Unassembled WGS sequence"/>
</dbReference>
<keyword evidence="2" id="KW-1185">Reference proteome</keyword>
<proteinExistence type="predicted"/>
<sequence>MSVILPTVTPGLHQDATDVMPVQMPSFNPSPAMSIIYQEEMWSLAIIVDFFDGARKVIARWVKYRREVFLTGGQGSRSPAKHHTVSELPSHTIFSPVDLVQEERLPLLVWANGFGLSWGLMFGDFLREVASHGYIIIANGSPGGLGSADESGQLRAVEWALHAPKDSADIRNYIDSTKIALAGQSKGAIHTYIAASALRNDSRVKSLGIFNSGLMRRRPRDIDLVTGLVTSVYYFAGDQRDVLRNNAEQDWKLVPEELSAYFASLNVGHLGTFYEEAGGLFADAAVNWLNYELKGDVFSKQRLLDAQRGWKVRFQNL</sequence>